<comment type="caution">
    <text evidence="1">The sequence shown here is derived from an EMBL/GenBank/DDBJ whole genome shotgun (WGS) entry which is preliminary data.</text>
</comment>
<dbReference type="AlphaFoldDB" id="A0A7K1XS26"/>
<reference evidence="1 2" key="1">
    <citation type="submission" date="2019-11" db="EMBL/GenBank/DDBJ databases">
        <title>Pedobacter sp. HMF7056 Genome sequencing and assembly.</title>
        <authorList>
            <person name="Kang H."/>
            <person name="Kim H."/>
            <person name="Joh K."/>
        </authorList>
    </citation>
    <scope>NUCLEOTIDE SEQUENCE [LARGE SCALE GENOMIC DNA]</scope>
    <source>
        <strain evidence="1 2">HMF7056</strain>
    </source>
</reference>
<name>A0A7K1XS26_9SPHI</name>
<proteinExistence type="predicted"/>
<dbReference type="RefSeq" id="WP_160904781.1">
    <property type="nucleotide sequence ID" value="NZ_WVHS01000001.1"/>
</dbReference>
<organism evidence="1 2">
    <name type="scientific">Hufsiella ginkgonis</name>
    <dbReference type="NCBI Taxonomy" id="2695274"/>
    <lineage>
        <taxon>Bacteria</taxon>
        <taxon>Pseudomonadati</taxon>
        <taxon>Bacteroidota</taxon>
        <taxon>Sphingobacteriia</taxon>
        <taxon>Sphingobacteriales</taxon>
        <taxon>Sphingobacteriaceae</taxon>
        <taxon>Hufsiella</taxon>
    </lineage>
</organism>
<evidence type="ECO:0000313" key="1">
    <source>
        <dbReference type="EMBL" id="MXV13750.1"/>
    </source>
</evidence>
<protein>
    <submittedName>
        <fullName evidence="1">Uncharacterized protein</fullName>
    </submittedName>
</protein>
<keyword evidence="2" id="KW-1185">Reference proteome</keyword>
<sequence>MNETVINRMQERSLDAFRGQLKLPKDEKRALKALFPVFKWVDRSICGVECAVLSGLRLRLHLRRLENLKIPF</sequence>
<dbReference type="Proteomes" id="UP000451233">
    <property type="component" value="Unassembled WGS sequence"/>
</dbReference>
<evidence type="ECO:0000313" key="2">
    <source>
        <dbReference type="Proteomes" id="UP000451233"/>
    </source>
</evidence>
<accession>A0A7K1XS26</accession>
<gene>
    <name evidence="1" type="ORF">GS398_00410</name>
</gene>
<dbReference type="EMBL" id="WVHS01000001">
    <property type="protein sequence ID" value="MXV13750.1"/>
    <property type="molecule type" value="Genomic_DNA"/>
</dbReference>